<dbReference type="OrthoDB" id="5102578at2759"/>
<dbReference type="Proteomes" id="UP000582016">
    <property type="component" value="Unassembled WGS sequence"/>
</dbReference>
<sequence length="184" mass="20911">MEPTGASYILTAAQFEREVTQHGGDIAWRRAQVDRVLASFEEAKSHMLRDGHCTNVGQHPVYKRFVGTDGHGLKSLYYPHFFVIQAVFVLNGRETGTAIERMYQELSGHWGTAITPDEPFYPRLADSERERRLILGNNQGSYVSNERQSTSEDNHKEDKHKELSVHLRAAAKLSAEIQNEDEIN</sequence>
<evidence type="ECO:0000313" key="2">
    <source>
        <dbReference type="EMBL" id="KAF5561156.1"/>
    </source>
</evidence>
<comment type="caution">
    <text evidence="2">The sequence shown here is derived from an EMBL/GenBank/DDBJ whole genome shotgun (WGS) entry which is preliminary data.</text>
</comment>
<evidence type="ECO:0000256" key="1">
    <source>
        <dbReference type="SAM" id="MobiDB-lite"/>
    </source>
</evidence>
<organism evidence="2 3">
    <name type="scientific">Fusarium phyllophilum</name>
    <dbReference type="NCBI Taxonomy" id="47803"/>
    <lineage>
        <taxon>Eukaryota</taxon>
        <taxon>Fungi</taxon>
        <taxon>Dikarya</taxon>
        <taxon>Ascomycota</taxon>
        <taxon>Pezizomycotina</taxon>
        <taxon>Sordariomycetes</taxon>
        <taxon>Hypocreomycetidae</taxon>
        <taxon>Hypocreales</taxon>
        <taxon>Nectriaceae</taxon>
        <taxon>Fusarium</taxon>
        <taxon>Fusarium fujikuroi species complex</taxon>
    </lineage>
</organism>
<gene>
    <name evidence="2" type="ORF">FPHYL_6344</name>
</gene>
<evidence type="ECO:0000313" key="3">
    <source>
        <dbReference type="Proteomes" id="UP000582016"/>
    </source>
</evidence>
<accession>A0A8H5NC21</accession>
<name>A0A8H5NC21_9HYPO</name>
<feature type="region of interest" description="Disordered" evidence="1">
    <location>
        <begin position="136"/>
        <end position="163"/>
    </location>
</feature>
<dbReference type="AlphaFoldDB" id="A0A8H5NC21"/>
<protein>
    <submittedName>
        <fullName evidence="2">Uncharacterized protein</fullName>
    </submittedName>
</protein>
<dbReference type="EMBL" id="JAAOAQ010000218">
    <property type="protein sequence ID" value="KAF5561156.1"/>
    <property type="molecule type" value="Genomic_DNA"/>
</dbReference>
<keyword evidence="3" id="KW-1185">Reference proteome</keyword>
<proteinExistence type="predicted"/>
<feature type="compositionally biased region" description="Basic and acidic residues" evidence="1">
    <location>
        <begin position="149"/>
        <end position="163"/>
    </location>
</feature>
<feature type="compositionally biased region" description="Polar residues" evidence="1">
    <location>
        <begin position="136"/>
        <end position="148"/>
    </location>
</feature>
<reference evidence="2 3" key="1">
    <citation type="submission" date="2020-05" db="EMBL/GenBank/DDBJ databases">
        <title>Identification and distribution of gene clusters putatively required for synthesis of sphingolipid metabolism inhibitors in phylogenetically diverse species of the filamentous fungus Fusarium.</title>
        <authorList>
            <person name="Kim H.-S."/>
            <person name="Busman M."/>
            <person name="Brown D.W."/>
            <person name="Divon H."/>
            <person name="Uhlig S."/>
            <person name="Proctor R.H."/>
        </authorList>
    </citation>
    <scope>NUCLEOTIDE SEQUENCE [LARGE SCALE GENOMIC DNA]</scope>
    <source>
        <strain evidence="2 3">NRRL 13617</strain>
    </source>
</reference>